<feature type="repeat" description="ANK" evidence="3">
    <location>
        <begin position="84"/>
        <end position="117"/>
    </location>
</feature>
<name>A0A4C1Z0W0_EUMVA</name>
<keyword evidence="5" id="KW-1185">Reference proteome</keyword>
<protein>
    <submittedName>
        <fullName evidence="4">Fibronectin type 3 and ankyrin repeat domains 1 protein</fullName>
    </submittedName>
</protein>
<evidence type="ECO:0000256" key="2">
    <source>
        <dbReference type="ARBA" id="ARBA00023043"/>
    </source>
</evidence>
<accession>A0A4C1Z0W0</accession>
<dbReference type="InterPro" id="IPR002110">
    <property type="entry name" value="Ankyrin_rpt"/>
</dbReference>
<feature type="repeat" description="ANK" evidence="3">
    <location>
        <begin position="18"/>
        <end position="50"/>
    </location>
</feature>
<dbReference type="SMART" id="SM00248">
    <property type="entry name" value="ANK"/>
    <property type="match status" value="3"/>
</dbReference>
<keyword evidence="2 3" id="KW-0040">ANK repeat</keyword>
<dbReference type="OrthoDB" id="194358at2759"/>
<dbReference type="SUPFAM" id="SSF48403">
    <property type="entry name" value="Ankyrin repeat"/>
    <property type="match status" value="1"/>
</dbReference>
<dbReference type="Pfam" id="PF12796">
    <property type="entry name" value="Ank_2"/>
    <property type="match status" value="1"/>
</dbReference>
<dbReference type="Gene3D" id="1.25.40.20">
    <property type="entry name" value="Ankyrin repeat-containing domain"/>
    <property type="match status" value="1"/>
</dbReference>
<dbReference type="AlphaFoldDB" id="A0A4C1Z0W0"/>
<dbReference type="Proteomes" id="UP000299102">
    <property type="component" value="Unassembled WGS sequence"/>
</dbReference>
<dbReference type="PANTHER" id="PTHR24171">
    <property type="entry name" value="ANKYRIN REPEAT DOMAIN-CONTAINING PROTEIN 39-RELATED"/>
    <property type="match status" value="1"/>
</dbReference>
<proteinExistence type="predicted"/>
<dbReference type="STRING" id="151549.A0A4C1Z0W0"/>
<keyword evidence="1" id="KW-0677">Repeat</keyword>
<evidence type="ECO:0000313" key="5">
    <source>
        <dbReference type="Proteomes" id="UP000299102"/>
    </source>
</evidence>
<sequence length="142" mass="15161">MVRFLLDAGADVNQRSMTEQTPLHQAVFYGHMPIVDLLLEYGADIKAGDVNGLQVVHYAVDCGRPEMLQHVLSRGADVHATDSNGWTPLFRAVVQGAATKIAEVLVEAGAEAAAVDRAGLALPAAARVLLARGSYGFNTYTR</sequence>
<feature type="repeat" description="ANK" evidence="3">
    <location>
        <begin position="51"/>
        <end position="83"/>
    </location>
</feature>
<evidence type="ECO:0000256" key="1">
    <source>
        <dbReference type="ARBA" id="ARBA00022737"/>
    </source>
</evidence>
<organism evidence="4 5">
    <name type="scientific">Eumeta variegata</name>
    <name type="common">Bagworm moth</name>
    <name type="synonym">Eumeta japonica</name>
    <dbReference type="NCBI Taxonomy" id="151549"/>
    <lineage>
        <taxon>Eukaryota</taxon>
        <taxon>Metazoa</taxon>
        <taxon>Ecdysozoa</taxon>
        <taxon>Arthropoda</taxon>
        <taxon>Hexapoda</taxon>
        <taxon>Insecta</taxon>
        <taxon>Pterygota</taxon>
        <taxon>Neoptera</taxon>
        <taxon>Endopterygota</taxon>
        <taxon>Lepidoptera</taxon>
        <taxon>Glossata</taxon>
        <taxon>Ditrysia</taxon>
        <taxon>Tineoidea</taxon>
        <taxon>Psychidae</taxon>
        <taxon>Oiketicinae</taxon>
        <taxon>Eumeta</taxon>
    </lineage>
</organism>
<dbReference type="PANTHER" id="PTHR24171:SF9">
    <property type="entry name" value="ANKYRIN REPEAT DOMAIN-CONTAINING PROTEIN 39"/>
    <property type="match status" value="1"/>
</dbReference>
<dbReference type="PROSITE" id="PS50088">
    <property type="entry name" value="ANK_REPEAT"/>
    <property type="match status" value="3"/>
</dbReference>
<dbReference type="PROSITE" id="PS50297">
    <property type="entry name" value="ANK_REP_REGION"/>
    <property type="match status" value="3"/>
</dbReference>
<evidence type="ECO:0000256" key="3">
    <source>
        <dbReference type="PROSITE-ProRule" id="PRU00023"/>
    </source>
</evidence>
<dbReference type="EMBL" id="BGZK01001561">
    <property type="protein sequence ID" value="GBP82371.1"/>
    <property type="molecule type" value="Genomic_DNA"/>
</dbReference>
<reference evidence="4 5" key="1">
    <citation type="journal article" date="2019" name="Commun. Biol.">
        <title>The bagworm genome reveals a unique fibroin gene that provides high tensile strength.</title>
        <authorList>
            <person name="Kono N."/>
            <person name="Nakamura H."/>
            <person name="Ohtoshi R."/>
            <person name="Tomita M."/>
            <person name="Numata K."/>
            <person name="Arakawa K."/>
        </authorList>
    </citation>
    <scope>NUCLEOTIDE SEQUENCE [LARGE SCALE GENOMIC DNA]</scope>
</reference>
<dbReference type="Pfam" id="PF00023">
    <property type="entry name" value="Ank"/>
    <property type="match status" value="1"/>
</dbReference>
<evidence type="ECO:0000313" key="4">
    <source>
        <dbReference type="EMBL" id="GBP82371.1"/>
    </source>
</evidence>
<comment type="caution">
    <text evidence="4">The sequence shown here is derived from an EMBL/GenBank/DDBJ whole genome shotgun (WGS) entry which is preliminary data.</text>
</comment>
<dbReference type="InterPro" id="IPR036770">
    <property type="entry name" value="Ankyrin_rpt-contain_sf"/>
</dbReference>
<gene>
    <name evidence="4" type="primary">Fank1</name>
    <name evidence="4" type="ORF">EVAR_55254_1</name>
</gene>